<protein>
    <submittedName>
        <fullName evidence="4">RNA polymerase sigma-70 factor</fullName>
    </submittedName>
</protein>
<dbReference type="InterPro" id="IPR013249">
    <property type="entry name" value="RNA_pol_sigma70_r4_t2"/>
</dbReference>
<evidence type="ECO:0000256" key="1">
    <source>
        <dbReference type="ARBA" id="ARBA00011344"/>
    </source>
</evidence>
<proteinExistence type="predicted"/>
<evidence type="ECO:0000259" key="3">
    <source>
        <dbReference type="Pfam" id="PF08281"/>
    </source>
</evidence>
<dbReference type="Proteomes" id="UP000430692">
    <property type="component" value="Unassembled WGS sequence"/>
</dbReference>
<dbReference type="Gene3D" id="1.10.10.10">
    <property type="entry name" value="Winged helix-like DNA-binding domain superfamily/Winged helix DNA-binding domain"/>
    <property type="match status" value="1"/>
</dbReference>
<dbReference type="NCBIfam" id="TIGR02937">
    <property type="entry name" value="sigma70-ECF"/>
    <property type="match status" value="1"/>
</dbReference>
<evidence type="ECO:0000259" key="2">
    <source>
        <dbReference type="Pfam" id="PF04542"/>
    </source>
</evidence>
<dbReference type="AlphaFoldDB" id="A0A6I4VUE3"/>
<dbReference type="SUPFAM" id="SSF54427">
    <property type="entry name" value="NTF2-like"/>
    <property type="match status" value="1"/>
</dbReference>
<evidence type="ECO:0000313" key="4">
    <source>
        <dbReference type="EMBL" id="MXQ53795.1"/>
    </source>
</evidence>
<dbReference type="SUPFAM" id="SSF88946">
    <property type="entry name" value="Sigma2 domain of RNA polymerase sigma factors"/>
    <property type="match status" value="1"/>
</dbReference>
<dbReference type="Pfam" id="PF04542">
    <property type="entry name" value="Sigma70_r2"/>
    <property type="match status" value="1"/>
</dbReference>
<sequence>MELEQLYHDYKSSLFGLAYRMLGSVTEAEDIIHDVFLNLHQSDLEKINHVKTYLVKMVTNRCINVLNSARHQKEQYIGPWLPEPLMKDLGKAPDFVAEEKEMISYAFLVLLQYLSPVERAVFILREVLSFEYDEISKIIHKTEVNCRKIYSRARKKLPEKQPSVSSQESGNKQLADAFIHCLQTGNFKPFLHLMLEDARITTDGGGKVRAAIKPIEGRYNILALLEGIYRKGELRGELSTVQLNGEIGLLLTKRNKIVLSICFEFDPIHSGIKNIYMVANPEKLKHLSL</sequence>
<dbReference type="GO" id="GO:0003677">
    <property type="term" value="F:DNA binding"/>
    <property type="evidence" value="ECO:0007669"/>
    <property type="project" value="InterPro"/>
</dbReference>
<dbReference type="Gene3D" id="1.10.1740.10">
    <property type="match status" value="1"/>
</dbReference>
<dbReference type="EMBL" id="WUUL01000005">
    <property type="protein sequence ID" value="MXQ53795.1"/>
    <property type="molecule type" value="Genomic_DNA"/>
</dbReference>
<comment type="caution">
    <text evidence="4">The sequence shown here is derived from an EMBL/GenBank/DDBJ whole genome shotgun (WGS) entry which is preliminary data.</text>
</comment>
<dbReference type="InterPro" id="IPR013325">
    <property type="entry name" value="RNA_pol_sigma_r2"/>
</dbReference>
<dbReference type="InterPro" id="IPR014284">
    <property type="entry name" value="RNA_pol_sigma-70_dom"/>
</dbReference>
<name>A0A6I4VUE3_9BACL</name>
<dbReference type="NCBIfam" id="TIGR02957">
    <property type="entry name" value="SigX4"/>
    <property type="match status" value="1"/>
</dbReference>
<dbReference type="Pfam" id="PF08281">
    <property type="entry name" value="Sigma70_r4_2"/>
    <property type="match status" value="1"/>
</dbReference>
<dbReference type="GO" id="GO:0006352">
    <property type="term" value="P:DNA-templated transcription initiation"/>
    <property type="evidence" value="ECO:0007669"/>
    <property type="project" value="InterPro"/>
</dbReference>
<dbReference type="InterPro" id="IPR036388">
    <property type="entry name" value="WH-like_DNA-bd_sf"/>
</dbReference>
<dbReference type="GO" id="GO:0016987">
    <property type="term" value="F:sigma factor activity"/>
    <property type="evidence" value="ECO:0007669"/>
    <property type="project" value="InterPro"/>
</dbReference>
<dbReference type="InterPro" id="IPR007627">
    <property type="entry name" value="RNA_pol_sigma70_r2"/>
</dbReference>
<evidence type="ECO:0000313" key="5">
    <source>
        <dbReference type="Proteomes" id="UP000430692"/>
    </source>
</evidence>
<keyword evidence="5" id="KW-1185">Reference proteome</keyword>
<dbReference type="InterPro" id="IPR013324">
    <property type="entry name" value="RNA_pol_sigma_r3/r4-like"/>
</dbReference>
<dbReference type="InterPro" id="IPR032710">
    <property type="entry name" value="NTF2-like_dom_sf"/>
</dbReference>
<comment type="subunit">
    <text evidence="1">Interacts transiently with the RNA polymerase catalytic core formed by RpoA, RpoB, RpoC and RpoZ (2 alpha, 1 beta, 1 beta' and 1 omega subunit) to form the RNA polymerase holoenzyme that can initiate transcription.</text>
</comment>
<dbReference type="SUPFAM" id="SSF88659">
    <property type="entry name" value="Sigma3 and sigma4 domains of RNA polymerase sigma factors"/>
    <property type="match status" value="1"/>
</dbReference>
<feature type="domain" description="RNA polymerase sigma factor 70 region 4 type 2" evidence="3">
    <location>
        <begin position="107"/>
        <end position="157"/>
    </location>
</feature>
<dbReference type="InterPro" id="IPR052704">
    <property type="entry name" value="ECF_Sigma-70_Domain"/>
</dbReference>
<dbReference type="PANTHER" id="PTHR30173">
    <property type="entry name" value="SIGMA 19 FACTOR"/>
    <property type="match status" value="1"/>
</dbReference>
<organism evidence="4 5">
    <name type="scientific">Shimazuella alba</name>
    <dbReference type="NCBI Taxonomy" id="2690964"/>
    <lineage>
        <taxon>Bacteria</taxon>
        <taxon>Bacillati</taxon>
        <taxon>Bacillota</taxon>
        <taxon>Bacilli</taxon>
        <taxon>Bacillales</taxon>
        <taxon>Thermoactinomycetaceae</taxon>
        <taxon>Shimazuella</taxon>
    </lineage>
</organism>
<feature type="domain" description="RNA polymerase sigma-70 region 2" evidence="2">
    <location>
        <begin position="6"/>
        <end position="70"/>
    </location>
</feature>
<dbReference type="PANTHER" id="PTHR30173:SF36">
    <property type="entry name" value="ECF RNA POLYMERASE SIGMA FACTOR SIGJ"/>
    <property type="match status" value="1"/>
</dbReference>
<gene>
    <name evidence="4" type="ORF">GSM42_08665</name>
</gene>
<reference evidence="4 5" key="1">
    <citation type="submission" date="2019-12" db="EMBL/GenBank/DDBJ databases">
        <title>Whole-genome analyses of novel actinobacteria.</title>
        <authorList>
            <person name="Sahin N."/>
            <person name="Saygin H."/>
        </authorList>
    </citation>
    <scope>NUCLEOTIDE SEQUENCE [LARGE SCALE GENOMIC DNA]</scope>
    <source>
        <strain evidence="4 5">KC615</strain>
    </source>
</reference>
<dbReference type="InterPro" id="IPR014303">
    <property type="entry name" value="RNA_pol_sigma-70_ECF"/>
</dbReference>
<accession>A0A6I4VUE3</accession>
<dbReference type="NCBIfam" id="NF007214">
    <property type="entry name" value="PRK09636.1"/>
    <property type="match status" value="1"/>
</dbReference>